<dbReference type="EMBL" id="JAATEN010000016">
    <property type="protein sequence ID" value="NJQ02696.1"/>
    <property type="molecule type" value="Genomic_DNA"/>
</dbReference>
<protein>
    <submittedName>
        <fullName evidence="1">Uncharacterized protein</fullName>
    </submittedName>
</protein>
<gene>
    <name evidence="1" type="ORF">HCK00_19660</name>
</gene>
<accession>A0ABX1C1P2</accession>
<evidence type="ECO:0000313" key="1">
    <source>
        <dbReference type="EMBL" id="NJQ02696.1"/>
    </source>
</evidence>
<keyword evidence="2" id="KW-1185">Reference proteome</keyword>
<dbReference type="RefSeq" id="WP_168103315.1">
    <property type="nucleotide sequence ID" value="NZ_JAATEN010000016.1"/>
</dbReference>
<organism evidence="1 2">
    <name type="scientific">Streptomyces zingiberis</name>
    <dbReference type="NCBI Taxonomy" id="2053010"/>
    <lineage>
        <taxon>Bacteria</taxon>
        <taxon>Bacillati</taxon>
        <taxon>Actinomycetota</taxon>
        <taxon>Actinomycetes</taxon>
        <taxon>Kitasatosporales</taxon>
        <taxon>Streptomycetaceae</taxon>
        <taxon>Streptomyces</taxon>
    </lineage>
</organism>
<dbReference type="Proteomes" id="UP000695264">
    <property type="component" value="Unassembled WGS sequence"/>
</dbReference>
<evidence type="ECO:0000313" key="2">
    <source>
        <dbReference type="Proteomes" id="UP000695264"/>
    </source>
</evidence>
<proteinExistence type="predicted"/>
<comment type="caution">
    <text evidence="1">The sequence shown here is derived from an EMBL/GenBank/DDBJ whole genome shotgun (WGS) entry which is preliminary data.</text>
</comment>
<sequence>MPTDYACQAAAERAARGVAPVRDVLVPLRPQQQEDVPVVLRSYLGMQGPGRNGGGGPAQPPVSHVMGAAVLLVLLDGLRAEMSGALSEWYADLAVRLPRTLGAPAAGGQAPRQQPGNWQIMTDLQTNAQEVLTDFSGRARGGPGALNVRLALVEDSLSGALRRMNVPAGTAVDSAGELVVAAGSLFGLSTRPAPPVVPYEPSPPDRR</sequence>
<reference evidence="1 2" key="1">
    <citation type="submission" date="2020-03" db="EMBL/GenBank/DDBJ databases">
        <title>WGS of actinomycetes isolated from Thailand.</title>
        <authorList>
            <person name="Thawai C."/>
        </authorList>
    </citation>
    <scope>NUCLEOTIDE SEQUENCE [LARGE SCALE GENOMIC DNA]</scope>
    <source>
        <strain evidence="1 2">PLAI 1-29</strain>
    </source>
</reference>
<name>A0ABX1C1P2_9ACTN</name>